<name>A0A6J4UWB3_9BACT</name>
<feature type="region of interest" description="Disordered" evidence="1">
    <location>
        <begin position="19"/>
        <end position="38"/>
    </location>
</feature>
<sequence>MDKSTHFGAILSEAKNLVRRRTRPDDAAAAEDSSLRSD</sequence>
<proteinExistence type="predicted"/>
<reference evidence="2" key="1">
    <citation type="submission" date="2020-02" db="EMBL/GenBank/DDBJ databases">
        <authorList>
            <person name="Meier V. D."/>
        </authorList>
    </citation>
    <scope>NUCLEOTIDE SEQUENCE</scope>
    <source>
        <strain evidence="2">AVDCRST_MAG73</strain>
    </source>
</reference>
<protein>
    <submittedName>
        <fullName evidence="2">Uncharacterized protein</fullName>
    </submittedName>
</protein>
<dbReference type="AlphaFoldDB" id="A0A6J4UWB3"/>
<evidence type="ECO:0000256" key="1">
    <source>
        <dbReference type="SAM" id="MobiDB-lite"/>
    </source>
</evidence>
<gene>
    <name evidence="2" type="ORF">AVDCRST_MAG73-3492</name>
</gene>
<organism evidence="2">
    <name type="scientific">uncultured Thermomicrobiales bacterium</name>
    <dbReference type="NCBI Taxonomy" id="1645740"/>
    <lineage>
        <taxon>Bacteria</taxon>
        <taxon>Pseudomonadati</taxon>
        <taxon>Thermomicrobiota</taxon>
        <taxon>Thermomicrobia</taxon>
        <taxon>Thermomicrobiales</taxon>
        <taxon>environmental samples</taxon>
    </lineage>
</organism>
<dbReference type="EMBL" id="CADCWE010000229">
    <property type="protein sequence ID" value="CAA9558536.1"/>
    <property type="molecule type" value="Genomic_DNA"/>
</dbReference>
<evidence type="ECO:0000313" key="2">
    <source>
        <dbReference type="EMBL" id="CAA9558536.1"/>
    </source>
</evidence>
<accession>A0A6J4UWB3</accession>